<keyword evidence="2" id="KW-1185">Reference proteome</keyword>
<dbReference type="Proteomes" id="UP001583193">
    <property type="component" value="Unassembled WGS sequence"/>
</dbReference>
<protein>
    <submittedName>
        <fullName evidence="1">Uncharacterized protein</fullName>
    </submittedName>
</protein>
<evidence type="ECO:0000313" key="1">
    <source>
        <dbReference type="EMBL" id="KAL1868186.1"/>
    </source>
</evidence>
<reference evidence="1 2" key="1">
    <citation type="journal article" date="2024" name="IMA Fungus">
        <title>IMA Genome - F19 : A genome assembly and annotation guide to empower mycologists, including annotated draft genome sequences of Ceratocystis pirilliformis, Diaporthe australafricana, Fusarium ophioides, Paecilomyces lecythidis, and Sporothrix stenoceras.</title>
        <authorList>
            <person name="Aylward J."/>
            <person name="Wilson A.M."/>
            <person name="Visagie C.M."/>
            <person name="Spraker J."/>
            <person name="Barnes I."/>
            <person name="Buitendag C."/>
            <person name="Ceriani C."/>
            <person name="Del Mar Angel L."/>
            <person name="du Plessis D."/>
            <person name="Fuchs T."/>
            <person name="Gasser K."/>
            <person name="Kramer D."/>
            <person name="Li W."/>
            <person name="Munsamy K."/>
            <person name="Piso A."/>
            <person name="Price J.L."/>
            <person name="Sonnekus B."/>
            <person name="Thomas C."/>
            <person name="van der Nest A."/>
            <person name="van Dijk A."/>
            <person name="van Heerden A."/>
            <person name="van Vuuren N."/>
            <person name="Yilmaz N."/>
            <person name="Duong T.A."/>
            <person name="van der Merwe N.A."/>
            <person name="Wingfield M.J."/>
            <person name="Wingfield B.D."/>
        </authorList>
    </citation>
    <scope>NUCLEOTIDE SEQUENCE [LARGE SCALE GENOMIC DNA]</scope>
    <source>
        <strain evidence="1 2">CMW 18167</strain>
    </source>
</reference>
<comment type="caution">
    <text evidence="1">The sequence shown here is derived from an EMBL/GenBank/DDBJ whole genome shotgun (WGS) entry which is preliminary data.</text>
</comment>
<organism evidence="1 2">
    <name type="scientific">Paecilomyces lecythidis</name>
    <dbReference type="NCBI Taxonomy" id="3004212"/>
    <lineage>
        <taxon>Eukaryota</taxon>
        <taxon>Fungi</taxon>
        <taxon>Dikarya</taxon>
        <taxon>Ascomycota</taxon>
        <taxon>Pezizomycotina</taxon>
        <taxon>Eurotiomycetes</taxon>
        <taxon>Eurotiomycetidae</taxon>
        <taxon>Eurotiales</taxon>
        <taxon>Thermoascaceae</taxon>
        <taxon>Paecilomyces</taxon>
    </lineage>
</organism>
<proteinExistence type="predicted"/>
<sequence length="209" mass="24106">MRPKPPPRQAPIYVTAEDLENPASLVDSFITVAQSHPNGSFRPGFRLMNDDILQETTRGKSILDVLRLHGPHFLSWNVTRSAIILDNCSPVDSTAVIAQRSEMEQWIEYSDDDSDDSMARVGDEEYDNESPEQRYQRLLPKLREQAENEQREKGILWYEKADEGKIFQVFHFRVRFEDVAYLLNVLSVKPLAREYTERAHLDPSGILKS</sequence>
<name>A0ABR3WWZ1_9EURO</name>
<accession>A0ABR3WWZ1</accession>
<evidence type="ECO:0000313" key="2">
    <source>
        <dbReference type="Proteomes" id="UP001583193"/>
    </source>
</evidence>
<dbReference type="EMBL" id="JAVDPF010000040">
    <property type="protein sequence ID" value="KAL1868186.1"/>
    <property type="molecule type" value="Genomic_DNA"/>
</dbReference>
<gene>
    <name evidence="1" type="ORF">Plec18167_008377</name>
</gene>